<gene>
    <name evidence="2" type="ORF">FC83_GL001035</name>
</gene>
<dbReference type="PANTHER" id="PTHR43682:SF1">
    <property type="entry name" value="LACTATE UTILIZATION PROTEIN C"/>
    <property type="match status" value="1"/>
</dbReference>
<evidence type="ECO:0000313" key="3">
    <source>
        <dbReference type="Proteomes" id="UP000051236"/>
    </source>
</evidence>
<reference evidence="2 3" key="1">
    <citation type="journal article" date="2015" name="Genome Announc.">
        <title>Expanding the biotechnology potential of lactobacilli through comparative genomics of 213 strains and associated genera.</title>
        <authorList>
            <person name="Sun Z."/>
            <person name="Harris H.M."/>
            <person name="McCann A."/>
            <person name="Guo C."/>
            <person name="Argimon S."/>
            <person name="Zhang W."/>
            <person name="Yang X."/>
            <person name="Jeffery I.B."/>
            <person name="Cooney J.C."/>
            <person name="Kagawa T.F."/>
            <person name="Liu W."/>
            <person name="Song Y."/>
            <person name="Salvetti E."/>
            <person name="Wrobel A."/>
            <person name="Rasinkangas P."/>
            <person name="Parkhill J."/>
            <person name="Rea M.C."/>
            <person name="O'Sullivan O."/>
            <person name="Ritari J."/>
            <person name="Douillard F.P."/>
            <person name="Paul Ross R."/>
            <person name="Yang R."/>
            <person name="Briner A.E."/>
            <person name="Felis G.E."/>
            <person name="de Vos W.M."/>
            <person name="Barrangou R."/>
            <person name="Klaenhammer T.R."/>
            <person name="Caufield P.W."/>
            <person name="Cui Y."/>
            <person name="Zhang H."/>
            <person name="O'Toole P.W."/>
        </authorList>
    </citation>
    <scope>NUCLEOTIDE SEQUENCE [LARGE SCALE GENOMIC DNA]</scope>
    <source>
        <strain evidence="2 3">DSM 18527</strain>
    </source>
</reference>
<dbReference type="Gene3D" id="3.40.50.10420">
    <property type="entry name" value="NagB/RpiA/CoA transferase-like"/>
    <property type="match status" value="1"/>
</dbReference>
<proteinExistence type="predicted"/>
<dbReference type="RefSeq" id="WP_057002885.1">
    <property type="nucleotide sequence ID" value="NZ_AZGA01000084.1"/>
</dbReference>
<dbReference type="eggNOG" id="COG1556">
    <property type="taxonomic scope" value="Bacteria"/>
</dbReference>
<protein>
    <recommendedName>
        <fullName evidence="1">LUD domain-containing protein</fullName>
    </recommendedName>
</protein>
<dbReference type="SUPFAM" id="SSF100950">
    <property type="entry name" value="NagB/RpiA/CoA transferase-like"/>
    <property type="match status" value="1"/>
</dbReference>
<dbReference type="Pfam" id="PF02589">
    <property type="entry name" value="LUD_dom"/>
    <property type="match status" value="1"/>
</dbReference>
<dbReference type="InterPro" id="IPR037171">
    <property type="entry name" value="NagB/RpiA_transferase-like"/>
</dbReference>
<dbReference type="PATRIC" id="fig|1423734.3.peg.1050"/>
<dbReference type="EMBL" id="AZGA01000084">
    <property type="protein sequence ID" value="KRM31034.1"/>
    <property type="molecule type" value="Genomic_DNA"/>
</dbReference>
<feature type="domain" description="LUD" evidence="1">
    <location>
        <begin position="62"/>
        <end position="234"/>
    </location>
</feature>
<dbReference type="Proteomes" id="UP000051236">
    <property type="component" value="Unassembled WGS sequence"/>
</dbReference>
<dbReference type="STRING" id="1423734.FC83_GL001035"/>
<dbReference type="PANTHER" id="PTHR43682">
    <property type="entry name" value="LACTATE UTILIZATION PROTEIN C"/>
    <property type="match status" value="1"/>
</dbReference>
<keyword evidence="3" id="KW-1185">Reference proteome</keyword>
<dbReference type="InterPro" id="IPR003741">
    <property type="entry name" value="LUD_dom"/>
</dbReference>
<evidence type="ECO:0000259" key="1">
    <source>
        <dbReference type="Pfam" id="PF02589"/>
    </source>
</evidence>
<dbReference type="InterPro" id="IPR024185">
    <property type="entry name" value="FTHF_cligase-like_sf"/>
</dbReference>
<evidence type="ECO:0000313" key="2">
    <source>
        <dbReference type="EMBL" id="KRM31034.1"/>
    </source>
</evidence>
<name>A0A0R1XLA0_9LACO</name>
<organism evidence="2 3">
    <name type="scientific">Agrilactobacillus composti DSM 18527 = JCM 14202</name>
    <dbReference type="NCBI Taxonomy" id="1423734"/>
    <lineage>
        <taxon>Bacteria</taxon>
        <taxon>Bacillati</taxon>
        <taxon>Bacillota</taxon>
        <taxon>Bacilli</taxon>
        <taxon>Lactobacillales</taxon>
        <taxon>Lactobacillaceae</taxon>
        <taxon>Agrilactobacillus</taxon>
    </lineage>
</organism>
<accession>A0A0R1XLA0</accession>
<dbReference type="AlphaFoldDB" id="A0A0R1XLA0"/>
<comment type="caution">
    <text evidence="2">The sequence shown here is derived from an EMBL/GenBank/DDBJ whole genome shotgun (WGS) entry which is preliminary data.</text>
</comment>
<sequence>MTIYNREAFLDHLSERLGTPRHQVDKEPFIHRNQLPEETLADLSSDELLDLAKSTSEALHVTFQVTDQTALPAVLDEYLKRIGAGQLILPTEPDQVADYNLQGWIDTVAKERTVKYWDPKADRDTNLTTSQDSMVAIGFGDYLLAESGTITVPTTPGQGRAFNFLPTHYLSIVKRSHILPRSTQVTKIYDDKIKSGELVTSNINYISGPSNSGDIEMVLIVGVHGPLDMTYVVVNDR</sequence>